<dbReference type="PANTHER" id="PTHR12425:SF5">
    <property type="entry name" value="SYNEMBRYN"/>
    <property type="match status" value="1"/>
</dbReference>
<evidence type="ECO:0000256" key="2">
    <source>
        <dbReference type="ARBA" id="ARBA00022658"/>
    </source>
</evidence>
<evidence type="ECO:0000313" key="4">
    <source>
        <dbReference type="EMBL" id="KAL1526029.1"/>
    </source>
</evidence>
<protein>
    <submittedName>
        <fullName evidence="4">Uncharacterized protein</fullName>
    </submittedName>
</protein>
<sequence length="532" mass="57065">MSKSVQVECGEVKLKLTLTPKLLEKSLQDAVVAPFLAAYNKRAASPVGEAEPLELLLDGVPLASSAAPAAAALASSASPRLHIHRPLLPPPPPAPEASRPSFARLLALSPSAAEEEWRAALDAFIAYEEAAAAAGDAPAFSSRFGVQPKRQLLSSLLRQLEGEAWAEGTLAACLKALRILSREARHDDELRHAAALLAVARRAALAEDGAAWGEAAAEASVLLHNILSLRGTPAAKQLREQLGAEPRVVALLAEPQLYPLPRLRLYAQTAFFLSLASPSEEVLPAFLLAVKAALTWAVGSVSGYTSGADEECLLASALVRTLFNLLRQLQALPVKEASLDEGVAELVVQMINAPDCGEVATEMKRTSLQLLQVLPKEKAMRTVAPCWPRLLDLLFPLLQGIEKRSVEDTAPVVLLVTLQQICEVDPASAAQLKARLFPAEVYEAMEGKKFDDNKFDPNKPLPADASLRLHVIKLMTSIDYTLKRVVGDFVYAVVGEDPRELIRLCGIGSSAGVLQERGMLAQMQQAQMAGQL</sequence>
<keyword evidence="5" id="KW-1185">Reference proteome</keyword>
<keyword evidence="2" id="KW-0344">Guanine-nucleotide releasing factor</keyword>
<name>A0AB34K0L1_PRYPA</name>
<organism evidence="4 5">
    <name type="scientific">Prymnesium parvum</name>
    <name type="common">Toxic golden alga</name>
    <dbReference type="NCBI Taxonomy" id="97485"/>
    <lineage>
        <taxon>Eukaryota</taxon>
        <taxon>Haptista</taxon>
        <taxon>Haptophyta</taxon>
        <taxon>Prymnesiophyceae</taxon>
        <taxon>Prymnesiales</taxon>
        <taxon>Prymnesiaceae</taxon>
        <taxon>Prymnesium</taxon>
    </lineage>
</organism>
<dbReference type="Pfam" id="PF10165">
    <property type="entry name" value="Ric8"/>
    <property type="match status" value="1"/>
</dbReference>
<dbReference type="GO" id="GO:0005737">
    <property type="term" value="C:cytoplasm"/>
    <property type="evidence" value="ECO:0007669"/>
    <property type="project" value="TreeGrafter"/>
</dbReference>
<evidence type="ECO:0000256" key="1">
    <source>
        <dbReference type="ARBA" id="ARBA00009049"/>
    </source>
</evidence>
<keyword evidence="3" id="KW-0143">Chaperone</keyword>
<dbReference type="PANTHER" id="PTHR12425">
    <property type="entry name" value="SYNEMBRYN"/>
    <property type="match status" value="1"/>
</dbReference>
<dbReference type="GO" id="GO:0007186">
    <property type="term" value="P:G protein-coupled receptor signaling pathway"/>
    <property type="evidence" value="ECO:0007669"/>
    <property type="project" value="TreeGrafter"/>
</dbReference>
<dbReference type="AlphaFoldDB" id="A0AB34K0L1"/>
<reference evidence="4 5" key="1">
    <citation type="journal article" date="2024" name="Science">
        <title>Giant polyketide synthase enzymes in the biosynthesis of giant marine polyether toxins.</title>
        <authorList>
            <person name="Fallon T.R."/>
            <person name="Shende V.V."/>
            <person name="Wierzbicki I.H."/>
            <person name="Pendleton A.L."/>
            <person name="Watervoot N.F."/>
            <person name="Auber R.P."/>
            <person name="Gonzalez D.J."/>
            <person name="Wisecaver J.H."/>
            <person name="Moore B.S."/>
        </authorList>
    </citation>
    <scope>NUCLEOTIDE SEQUENCE [LARGE SCALE GENOMIC DNA]</scope>
    <source>
        <strain evidence="4 5">12B1</strain>
    </source>
</reference>
<proteinExistence type="inferred from homology"/>
<dbReference type="Proteomes" id="UP001515480">
    <property type="component" value="Unassembled WGS sequence"/>
</dbReference>
<comment type="caution">
    <text evidence="4">The sequence shown here is derived from an EMBL/GenBank/DDBJ whole genome shotgun (WGS) entry which is preliminary data.</text>
</comment>
<dbReference type="InterPro" id="IPR019318">
    <property type="entry name" value="Gua_nucleotide_exch_fac_Ric8"/>
</dbReference>
<accession>A0AB34K0L1</accession>
<evidence type="ECO:0000256" key="3">
    <source>
        <dbReference type="ARBA" id="ARBA00023186"/>
    </source>
</evidence>
<comment type="similarity">
    <text evidence="1">Belongs to the synembryn family.</text>
</comment>
<dbReference type="GO" id="GO:0005085">
    <property type="term" value="F:guanyl-nucleotide exchange factor activity"/>
    <property type="evidence" value="ECO:0007669"/>
    <property type="project" value="UniProtKB-KW"/>
</dbReference>
<dbReference type="GO" id="GO:0001965">
    <property type="term" value="F:G-protein alpha-subunit binding"/>
    <property type="evidence" value="ECO:0007669"/>
    <property type="project" value="TreeGrafter"/>
</dbReference>
<evidence type="ECO:0000313" key="5">
    <source>
        <dbReference type="Proteomes" id="UP001515480"/>
    </source>
</evidence>
<gene>
    <name evidence="4" type="ORF">AB1Y20_020850</name>
</gene>
<dbReference type="EMBL" id="JBGBPQ010000004">
    <property type="protein sequence ID" value="KAL1526029.1"/>
    <property type="molecule type" value="Genomic_DNA"/>
</dbReference>